<dbReference type="EMBL" id="CALQ01001485">
    <property type="protein sequence ID" value="CCM18056.1"/>
    <property type="molecule type" value="Genomic_DNA"/>
</dbReference>
<gene>
    <name evidence="1" type="primary">LgM4147LRVhigh.31.01820.01400</name>
    <name evidence="1" type="ORF">BN36_3155450</name>
</gene>
<sequence>MIYADLLGRLAVMLNVRGTVMKVVEGALALKSLLAGTPGVEVKLSNEITLRADSTVAEPSPSPDAVVVEGLFFQNGVGDFQFVRARQVSLRPSISAVAVPRYDFLCLAGVSVLLLSQLMELQSV</sequence>
<protein>
    <submittedName>
        <fullName evidence="1">Mu-adaptin=4, putative</fullName>
    </submittedName>
</protein>
<reference evidence="1" key="1">
    <citation type="submission" date="2012-08" db="EMBL/GenBank/DDBJ databases">
        <title>Comparative genomics of metastatic and non-metastatic Leishmania guyanensis provides insights into polygenic factors involved in Leishmania RNA virus infection.</title>
        <authorList>
            <person name="Smith D."/>
            <person name="Hertz-Fowler C."/>
            <person name="Martin R."/>
            <person name="Dickens N."/>
            <person name="Fasel N."/>
            <person name="Falquet L."/>
            <person name="Beverley S."/>
            <person name="Zangger H."/>
            <person name="Calderon-Copete S."/>
            <person name="Mottram J."/>
            <person name="Xenarios I."/>
        </authorList>
    </citation>
    <scope>NUCLEOTIDE SEQUENCE</scope>
    <source>
        <strain evidence="1">MHOM/BR/75/M4147/SSU:IR2SAT-LUC</strain>
    </source>
</reference>
<accession>A0A1E1J3A3</accession>
<name>A0A1E1J3A3_LEIGU</name>
<proteinExistence type="predicted"/>
<evidence type="ECO:0000313" key="1">
    <source>
        <dbReference type="EMBL" id="CCM18056.1"/>
    </source>
</evidence>
<dbReference type="InterPro" id="IPR036168">
    <property type="entry name" value="AP2_Mu_C_sf"/>
</dbReference>
<dbReference type="AlphaFoldDB" id="A0A1E1J3A3"/>
<organism evidence="1">
    <name type="scientific">Leishmania guyanensis</name>
    <dbReference type="NCBI Taxonomy" id="5670"/>
    <lineage>
        <taxon>Eukaryota</taxon>
        <taxon>Discoba</taxon>
        <taxon>Euglenozoa</taxon>
        <taxon>Kinetoplastea</taxon>
        <taxon>Metakinetoplastina</taxon>
        <taxon>Trypanosomatida</taxon>
        <taxon>Trypanosomatidae</taxon>
        <taxon>Leishmaniinae</taxon>
        <taxon>Leishmania</taxon>
        <taxon>Leishmania guyanensis species complex</taxon>
    </lineage>
</organism>
<dbReference type="SUPFAM" id="SSF49447">
    <property type="entry name" value="Second domain of Mu2 adaptin subunit (ap50) of ap2 adaptor"/>
    <property type="match status" value="1"/>
</dbReference>
<dbReference type="Gene3D" id="2.60.40.1170">
    <property type="entry name" value="Mu homology domain, subdomain B"/>
    <property type="match status" value="1"/>
</dbReference>